<protein>
    <submittedName>
        <fullName evidence="2">UDP-glucose 4-epimerase</fullName>
    </submittedName>
</protein>
<feature type="domain" description="NAD-dependent epimerase/dehydratase" evidence="1">
    <location>
        <begin position="14"/>
        <end position="252"/>
    </location>
</feature>
<dbReference type="STRING" id="448386.A0A2V3ISH2"/>
<evidence type="ECO:0000313" key="3">
    <source>
        <dbReference type="Proteomes" id="UP000247409"/>
    </source>
</evidence>
<dbReference type="EMBL" id="NBIV01000083">
    <property type="protein sequence ID" value="PXF44697.1"/>
    <property type="molecule type" value="Genomic_DNA"/>
</dbReference>
<dbReference type="Pfam" id="PF01370">
    <property type="entry name" value="Epimerase"/>
    <property type="match status" value="1"/>
</dbReference>
<dbReference type="InterPro" id="IPR050177">
    <property type="entry name" value="Lipid_A_modif_metabolic_enz"/>
</dbReference>
<dbReference type="OrthoDB" id="2735536at2759"/>
<evidence type="ECO:0000259" key="1">
    <source>
        <dbReference type="Pfam" id="PF01370"/>
    </source>
</evidence>
<dbReference type="InterPro" id="IPR001509">
    <property type="entry name" value="Epimerase_deHydtase"/>
</dbReference>
<sequence>MNSSTSNSHAVQRIVITGGTGYIGYALLHKIRELFMDSLSPVAIVRASSDITRLQRLLDYPSEHDPVIICDLQDVESLVRGVKDADIVVHLAAEMDFFPKNKENLLSVNVDGTRNLLEACACEAESSKRNIRFVYVSSTEAIGTTDGVSKADESHALNPDSYYGYTKVLAESVVEEYRQRLDTVIVRPTGVFGPDERFFFLELMQMVAKGFTVVLPSPMTGRTCLTHIDDIVNGILACATHPKAPGNTYNLCTDEAVSGKALVQTVADVLQCPRPIFSLPPSVGGVLIRLVAPIMNMGKRRVFMYHPKTVSDSMAYREYSNAKIRRELGFKPKYTMLEGVEETCKYELEVGTIKRSTIPPAIKRCIDLAAVVLFAISQTMGRRHRHAD</sequence>
<proteinExistence type="predicted"/>
<gene>
    <name evidence="2" type="ORF">BWQ96_05554</name>
</gene>
<keyword evidence="3" id="KW-1185">Reference proteome</keyword>
<evidence type="ECO:0000313" key="2">
    <source>
        <dbReference type="EMBL" id="PXF44697.1"/>
    </source>
</evidence>
<dbReference type="PANTHER" id="PTHR43245">
    <property type="entry name" value="BIFUNCTIONAL POLYMYXIN RESISTANCE PROTEIN ARNA"/>
    <property type="match status" value="1"/>
</dbReference>
<reference evidence="2 3" key="1">
    <citation type="journal article" date="2018" name="Mol. Biol. Evol.">
        <title>Analysis of the draft genome of the red seaweed Gracilariopsis chorda provides insights into genome size evolution in Rhodophyta.</title>
        <authorList>
            <person name="Lee J."/>
            <person name="Yang E.C."/>
            <person name="Graf L."/>
            <person name="Yang J.H."/>
            <person name="Qiu H."/>
            <person name="Zel Zion U."/>
            <person name="Chan C.X."/>
            <person name="Stephens T.G."/>
            <person name="Weber A.P.M."/>
            <person name="Boo G.H."/>
            <person name="Boo S.M."/>
            <person name="Kim K.M."/>
            <person name="Shin Y."/>
            <person name="Jung M."/>
            <person name="Lee S.J."/>
            <person name="Yim H.S."/>
            <person name="Lee J.H."/>
            <person name="Bhattacharya D."/>
            <person name="Yoon H.S."/>
        </authorList>
    </citation>
    <scope>NUCLEOTIDE SEQUENCE [LARGE SCALE GENOMIC DNA]</scope>
    <source>
        <strain evidence="2 3">SKKU-2015</strain>
        <tissue evidence="2">Whole body</tissue>
    </source>
</reference>
<dbReference type="Gene3D" id="3.40.50.720">
    <property type="entry name" value="NAD(P)-binding Rossmann-like Domain"/>
    <property type="match status" value="1"/>
</dbReference>
<accession>A0A2V3ISH2</accession>
<dbReference type="SUPFAM" id="SSF51735">
    <property type="entry name" value="NAD(P)-binding Rossmann-fold domains"/>
    <property type="match status" value="1"/>
</dbReference>
<name>A0A2V3ISH2_9FLOR</name>
<dbReference type="InterPro" id="IPR036291">
    <property type="entry name" value="NAD(P)-bd_dom_sf"/>
</dbReference>
<organism evidence="2 3">
    <name type="scientific">Gracilariopsis chorda</name>
    <dbReference type="NCBI Taxonomy" id="448386"/>
    <lineage>
        <taxon>Eukaryota</taxon>
        <taxon>Rhodophyta</taxon>
        <taxon>Florideophyceae</taxon>
        <taxon>Rhodymeniophycidae</taxon>
        <taxon>Gracilariales</taxon>
        <taxon>Gracilariaceae</taxon>
        <taxon>Gracilariopsis</taxon>
    </lineage>
</organism>
<dbReference type="AlphaFoldDB" id="A0A2V3ISH2"/>
<comment type="caution">
    <text evidence="2">The sequence shown here is derived from an EMBL/GenBank/DDBJ whole genome shotgun (WGS) entry which is preliminary data.</text>
</comment>
<dbReference type="PANTHER" id="PTHR43245:SF51">
    <property type="entry name" value="SHORT CHAIN DEHYDROGENASE_REDUCTASE FAMILY 42E, MEMBER 2"/>
    <property type="match status" value="1"/>
</dbReference>
<dbReference type="Proteomes" id="UP000247409">
    <property type="component" value="Unassembled WGS sequence"/>
</dbReference>